<dbReference type="PANTHER" id="PTHR30151:SF0">
    <property type="entry name" value="ABC TRANSPORTER PERMEASE PROTEIN MJ0413-RELATED"/>
    <property type="match status" value="1"/>
</dbReference>
<organism evidence="9 10">
    <name type="scientific">Romboutsia weinsteinii</name>
    <dbReference type="NCBI Taxonomy" id="2020949"/>
    <lineage>
        <taxon>Bacteria</taxon>
        <taxon>Bacillati</taxon>
        <taxon>Bacillota</taxon>
        <taxon>Clostridia</taxon>
        <taxon>Peptostreptococcales</taxon>
        <taxon>Peptostreptococcaceae</taxon>
        <taxon>Romboutsia</taxon>
    </lineage>
</organism>
<accession>A0A371IZF0</accession>
<keyword evidence="4 7" id="KW-0812">Transmembrane</keyword>
<evidence type="ECO:0000313" key="9">
    <source>
        <dbReference type="EMBL" id="RDY25853.1"/>
    </source>
</evidence>
<reference evidence="9 10" key="1">
    <citation type="journal article" date="2017" name="Genome Announc.">
        <title>Draft Genome Sequence of Romboutsia weinsteinii sp. nov. Strain CCRI-19649(T) Isolated from Surface Water.</title>
        <authorList>
            <person name="Maheux A.F."/>
            <person name="Boudreau D.K."/>
            <person name="Berube E."/>
            <person name="Boissinot M."/>
            <person name="Cantin P."/>
            <person name="Raymond F."/>
            <person name="Corbeil J."/>
            <person name="Omar R.F."/>
            <person name="Bergeron M.G."/>
        </authorList>
    </citation>
    <scope>NUCLEOTIDE SEQUENCE [LARGE SCALE GENOMIC DNA]</scope>
    <source>
        <strain evidence="9 10">CCRI-19649</strain>
    </source>
</reference>
<dbReference type="PROSITE" id="PS50928">
    <property type="entry name" value="ABC_TM1"/>
    <property type="match status" value="1"/>
</dbReference>
<feature type="transmembrane region" description="Helical" evidence="7">
    <location>
        <begin position="173"/>
        <end position="200"/>
    </location>
</feature>
<feature type="domain" description="ABC transmembrane type-1" evidence="8">
    <location>
        <begin position="66"/>
        <end position="246"/>
    </location>
</feature>
<dbReference type="SUPFAM" id="SSF161098">
    <property type="entry name" value="MetI-like"/>
    <property type="match status" value="1"/>
</dbReference>
<feature type="transmembrane region" description="Helical" evidence="7">
    <location>
        <begin position="228"/>
        <end position="250"/>
    </location>
</feature>
<sequence>MKEFTLLKSRGSRSDKLEVALSCVILLFLWQIIAWKINNEIYLPTIGQVLSSILEIIKADKFYMDIILSIGRCIFSFIIALILSMIFGIVAYLSRGFRNFLRPINALASSIPTMVLVVLALIWFDKDNAPFIVGIAIVFPILYDSVLGAITNIDKNILEMAKLYNISLRGKILNIYLPAIKLRLASILLSSFSLALKVIIAGEVHGQPNYGIGTRIQIEKVNFNTSGIFAWIVIILIISVILDVVQKVMLRRSFIWKR</sequence>
<dbReference type="PANTHER" id="PTHR30151">
    <property type="entry name" value="ALKANE SULFONATE ABC TRANSPORTER-RELATED, MEMBRANE SUBUNIT"/>
    <property type="match status" value="1"/>
</dbReference>
<evidence type="ECO:0000256" key="4">
    <source>
        <dbReference type="ARBA" id="ARBA00022692"/>
    </source>
</evidence>
<dbReference type="GO" id="GO:0005886">
    <property type="term" value="C:plasma membrane"/>
    <property type="evidence" value="ECO:0007669"/>
    <property type="project" value="UniProtKB-SubCell"/>
</dbReference>
<name>A0A371IZF0_9FIRM</name>
<dbReference type="InterPro" id="IPR000515">
    <property type="entry name" value="MetI-like"/>
</dbReference>
<comment type="subcellular location">
    <subcellularLocation>
        <location evidence="1 7">Cell membrane</location>
        <topology evidence="1 7">Multi-pass membrane protein</topology>
    </subcellularLocation>
</comment>
<evidence type="ECO:0000259" key="8">
    <source>
        <dbReference type="PROSITE" id="PS50928"/>
    </source>
</evidence>
<evidence type="ECO:0000256" key="6">
    <source>
        <dbReference type="ARBA" id="ARBA00023136"/>
    </source>
</evidence>
<dbReference type="Proteomes" id="UP000215694">
    <property type="component" value="Unassembled WGS sequence"/>
</dbReference>
<evidence type="ECO:0000256" key="7">
    <source>
        <dbReference type="RuleBase" id="RU363032"/>
    </source>
</evidence>
<feature type="transmembrane region" description="Helical" evidence="7">
    <location>
        <begin position="20"/>
        <end position="37"/>
    </location>
</feature>
<keyword evidence="10" id="KW-1185">Reference proteome</keyword>
<dbReference type="InterPro" id="IPR035906">
    <property type="entry name" value="MetI-like_sf"/>
</dbReference>
<proteinExistence type="inferred from homology"/>
<dbReference type="CDD" id="cd06261">
    <property type="entry name" value="TM_PBP2"/>
    <property type="match status" value="1"/>
</dbReference>
<protein>
    <submittedName>
        <fullName evidence="9">ABC transporter permease subunit</fullName>
    </submittedName>
</protein>
<keyword evidence="3" id="KW-1003">Cell membrane</keyword>
<dbReference type="GO" id="GO:0055085">
    <property type="term" value="P:transmembrane transport"/>
    <property type="evidence" value="ECO:0007669"/>
    <property type="project" value="InterPro"/>
</dbReference>
<keyword evidence="6 7" id="KW-0472">Membrane</keyword>
<feature type="transmembrane region" description="Helical" evidence="7">
    <location>
        <begin position="130"/>
        <end position="153"/>
    </location>
</feature>
<dbReference type="EMBL" id="NOJY02000044">
    <property type="protein sequence ID" value="RDY25853.1"/>
    <property type="molecule type" value="Genomic_DNA"/>
</dbReference>
<evidence type="ECO:0000313" key="10">
    <source>
        <dbReference type="Proteomes" id="UP000215694"/>
    </source>
</evidence>
<evidence type="ECO:0000256" key="2">
    <source>
        <dbReference type="ARBA" id="ARBA00022448"/>
    </source>
</evidence>
<keyword evidence="5 7" id="KW-1133">Transmembrane helix</keyword>
<evidence type="ECO:0000256" key="1">
    <source>
        <dbReference type="ARBA" id="ARBA00004651"/>
    </source>
</evidence>
<dbReference type="Pfam" id="PF00528">
    <property type="entry name" value="BPD_transp_1"/>
    <property type="match status" value="1"/>
</dbReference>
<comment type="caution">
    <text evidence="9">The sequence shown here is derived from an EMBL/GenBank/DDBJ whole genome shotgun (WGS) entry which is preliminary data.</text>
</comment>
<dbReference type="OrthoDB" id="308958at2"/>
<feature type="transmembrane region" description="Helical" evidence="7">
    <location>
        <begin position="66"/>
        <end position="92"/>
    </location>
</feature>
<evidence type="ECO:0000256" key="3">
    <source>
        <dbReference type="ARBA" id="ARBA00022475"/>
    </source>
</evidence>
<evidence type="ECO:0000256" key="5">
    <source>
        <dbReference type="ARBA" id="ARBA00022989"/>
    </source>
</evidence>
<feature type="transmembrane region" description="Helical" evidence="7">
    <location>
        <begin position="104"/>
        <end position="124"/>
    </location>
</feature>
<dbReference type="AlphaFoldDB" id="A0A371IZF0"/>
<comment type="similarity">
    <text evidence="7">Belongs to the binding-protein-dependent transport system permease family.</text>
</comment>
<dbReference type="RefSeq" id="WP_094368388.1">
    <property type="nucleotide sequence ID" value="NZ_NOJY02000044.1"/>
</dbReference>
<dbReference type="Gene3D" id="1.10.3720.10">
    <property type="entry name" value="MetI-like"/>
    <property type="match status" value="1"/>
</dbReference>
<keyword evidence="2 7" id="KW-0813">Transport</keyword>
<gene>
    <name evidence="9" type="ORF">CHL78_016035</name>
</gene>